<keyword evidence="1" id="KW-0436">Ligase</keyword>
<dbReference type="GO" id="GO:0016881">
    <property type="term" value="F:acid-amino acid ligase activity"/>
    <property type="evidence" value="ECO:0007669"/>
    <property type="project" value="InterPro"/>
</dbReference>
<dbReference type="PANTHER" id="PTHR43024">
    <property type="entry name" value="UDP-N-ACETYLMURAMOYL-TRIPEPTIDE--D-ALANYL-D-ALANINE LIGASE"/>
    <property type="match status" value="1"/>
</dbReference>
<evidence type="ECO:0000313" key="6">
    <source>
        <dbReference type="EMBL" id="OGH68908.1"/>
    </source>
</evidence>
<reference evidence="6 7" key="1">
    <citation type="journal article" date="2016" name="Nat. Commun.">
        <title>Thousands of microbial genomes shed light on interconnected biogeochemical processes in an aquifer system.</title>
        <authorList>
            <person name="Anantharaman K."/>
            <person name="Brown C.T."/>
            <person name="Hug L.A."/>
            <person name="Sharon I."/>
            <person name="Castelle C.J."/>
            <person name="Probst A.J."/>
            <person name="Thomas B.C."/>
            <person name="Singh A."/>
            <person name="Wilkins M.J."/>
            <person name="Karaoz U."/>
            <person name="Brodie E.L."/>
            <person name="Williams K.H."/>
            <person name="Hubbard S.S."/>
            <person name="Banfield J.F."/>
        </authorList>
    </citation>
    <scope>NUCLEOTIDE SEQUENCE [LARGE SCALE GENOMIC DNA]</scope>
</reference>
<keyword evidence="2" id="KW-0547">Nucleotide-binding</keyword>
<name>A0A1F6MBG6_9BACT</name>
<dbReference type="InterPro" id="IPR036615">
    <property type="entry name" value="Mur_ligase_C_dom_sf"/>
</dbReference>
<dbReference type="PANTHER" id="PTHR43024:SF1">
    <property type="entry name" value="UDP-N-ACETYLMURAMOYL-TRIPEPTIDE--D-ALANYL-D-ALANINE LIGASE"/>
    <property type="match status" value="1"/>
</dbReference>
<evidence type="ECO:0000313" key="7">
    <source>
        <dbReference type="Proteomes" id="UP000176413"/>
    </source>
</evidence>
<sequence>MLTSLLHYLLKVFAQKIIRKYHPDVVGITGSVGKTSAKEAIAEVLRSRFSIRANNKNYNNEVGVPLTIIGFEKTPGRSLWGWFLVFIKALKLVLIRDAHYPQMLVLEMGADKPGDIQYLTEIAPCKVGVLTFISHAHTEYFKTIKKIAQEKRVIISHLQTDGFAVLNYDNSMVMENANVTKAEIVTYGFKDGADLQATDLNVLMSEDGRRPIGFNYKINYKGNIVPVYLPEIISPSFIPATLASLAVATVFGINLVDAAEALRRLKPIPGHMRAIPGIKNTLLIDDTYNSSPAAVKAALTTLAGIKIYEGSKRIAALADMLELGPETEISHREIGHQVVEAGIDYLITVGPASRITAEAAKEAGMDPDRVVSFSDSNEAGKFLQEIMTKGDAVLIKGSQSMRMEKVVKEVMAEPLRAADLLVRQEVVWTVR</sequence>
<evidence type="ECO:0008006" key="8">
    <source>
        <dbReference type="Google" id="ProtNLM"/>
    </source>
</evidence>
<dbReference type="Gene3D" id="3.90.190.20">
    <property type="entry name" value="Mur ligase, C-terminal domain"/>
    <property type="match status" value="1"/>
</dbReference>
<dbReference type="SUPFAM" id="SSF53623">
    <property type="entry name" value="MurD-like peptide ligases, catalytic domain"/>
    <property type="match status" value="1"/>
</dbReference>
<dbReference type="InterPro" id="IPR013221">
    <property type="entry name" value="Mur_ligase_cen"/>
</dbReference>
<dbReference type="InterPro" id="IPR036565">
    <property type="entry name" value="Mur-like_cat_sf"/>
</dbReference>
<organism evidence="6 7">
    <name type="scientific">Candidatus Magasanikbacteria bacterium RIFCSPHIGHO2_02_FULL_45_10</name>
    <dbReference type="NCBI Taxonomy" id="1798679"/>
    <lineage>
        <taxon>Bacteria</taxon>
        <taxon>Candidatus Magasanikiibacteriota</taxon>
    </lineage>
</organism>
<evidence type="ECO:0000256" key="1">
    <source>
        <dbReference type="ARBA" id="ARBA00022598"/>
    </source>
</evidence>
<feature type="domain" description="Mur ligase C-terminal" evidence="4">
    <location>
        <begin position="278"/>
        <end position="398"/>
    </location>
</feature>
<feature type="domain" description="Mur ligase central" evidence="5">
    <location>
        <begin position="101"/>
        <end position="202"/>
    </location>
</feature>
<dbReference type="Pfam" id="PF08245">
    <property type="entry name" value="Mur_ligase_M"/>
    <property type="match status" value="1"/>
</dbReference>
<evidence type="ECO:0000259" key="4">
    <source>
        <dbReference type="Pfam" id="PF02875"/>
    </source>
</evidence>
<gene>
    <name evidence="6" type="ORF">A3D53_00660</name>
</gene>
<dbReference type="InterPro" id="IPR004101">
    <property type="entry name" value="Mur_ligase_C"/>
</dbReference>
<evidence type="ECO:0000259" key="5">
    <source>
        <dbReference type="Pfam" id="PF08245"/>
    </source>
</evidence>
<dbReference type="SUPFAM" id="SSF53244">
    <property type="entry name" value="MurD-like peptide ligases, peptide-binding domain"/>
    <property type="match status" value="1"/>
</dbReference>
<comment type="caution">
    <text evidence="6">The sequence shown here is derived from an EMBL/GenBank/DDBJ whole genome shotgun (WGS) entry which is preliminary data.</text>
</comment>
<dbReference type="Proteomes" id="UP000176413">
    <property type="component" value="Unassembled WGS sequence"/>
</dbReference>
<dbReference type="Gene3D" id="3.40.1190.10">
    <property type="entry name" value="Mur-like, catalytic domain"/>
    <property type="match status" value="1"/>
</dbReference>
<dbReference type="Pfam" id="PF02875">
    <property type="entry name" value="Mur_ligase_C"/>
    <property type="match status" value="1"/>
</dbReference>
<dbReference type="AlphaFoldDB" id="A0A1F6MBG6"/>
<dbReference type="InterPro" id="IPR051046">
    <property type="entry name" value="MurCDEF_CellWall_CoF430Synth"/>
</dbReference>
<evidence type="ECO:0000256" key="2">
    <source>
        <dbReference type="ARBA" id="ARBA00022741"/>
    </source>
</evidence>
<accession>A0A1F6MBG6</accession>
<dbReference type="EMBL" id="MFQA01000025">
    <property type="protein sequence ID" value="OGH68908.1"/>
    <property type="molecule type" value="Genomic_DNA"/>
</dbReference>
<proteinExistence type="predicted"/>
<protein>
    <recommendedName>
        <fullName evidence="8">UDP-N-acetylmuramoyl-tripeptide--D-alanyl-D-alanine ligase</fullName>
    </recommendedName>
</protein>
<keyword evidence="3" id="KW-0067">ATP-binding</keyword>
<dbReference type="GO" id="GO:0005524">
    <property type="term" value="F:ATP binding"/>
    <property type="evidence" value="ECO:0007669"/>
    <property type="project" value="UniProtKB-KW"/>
</dbReference>
<evidence type="ECO:0000256" key="3">
    <source>
        <dbReference type="ARBA" id="ARBA00022840"/>
    </source>
</evidence>